<comment type="caution">
    <text evidence="1">The sequence shown here is derived from an EMBL/GenBank/DDBJ whole genome shotgun (WGS) entry which is preliminary data.</text>
</comment>
<evidence type="ECO:0000313" key="1">
    <source>
        <dbReference type="EMBL" id="KAK0718027.1"/>
    </source>
</evidence>
<proteinExistence type="predicted"/>
<evidence type="ECO:0000313" key="2">
    <source>
        <dbReference type="Proteomes" id="UP001172101"/>
    </source>
</evidence>
<dbReference type="EMBL" id="JAUIRO010000004">
    <property type="protein sequence ID" value="KAK0718027.1"/>
    <property type="molecule type" value="Genomic_DNA"/>
</dbReference>
<dbReference type="AlphaFoldDB" id="A0AA40DY76"/>
<dbReference type="GeneID" id="85325320"/>
<dbReference type="RefSeq" id="XP_060296820.1">
    <property type="nucleotide sequence ID" value="XM_060442050.1"/>
</dbReference>
<reference evidence="1" key="1">
    <citation type="submission" date="2023-06" db="EMBL/GenBank/DDBJ databases">
        <title>Genome-scale phylogeny and comparative genomics of the fungal order Sordariales.</title>
        <authorList>
            <consortium name="Lawrence Berkeley National Laboratory"/>
            <person name="Hensen N."/>
            <person name="Bonometti L."/>
            <person name="Westerberg I."/>
            <person name="Brannstrom I.O."/>
            <person name="Guillou S."/>
            <person name="Cros-Aarteil S."/>
            <person name="Calhoun S."/>
            <person name="Haridas S."/>
            <person name="Kuo A."/>
            <person name="Mondo S."/>
            <person name="Pangilinan J."/>
            <person name="Riley R."/>
            <person name="LaButti K."/>
            <person name="Andreopoulos B."/>
            <person name="Lipzen A."/>
            <person name="Chen C."/>
            <person name="Yanf M."/>
            <person name="Daum C."/>
            <person name="Ng V."/>
            <person name="Clum A."/>
            <person name="Steindorff A."/>
            <person name="Ohm R."/>
            <person name="Martin F."/>
            <person name="Silar P."/>
            <person name="Natvig D."/>
            <person name="Lalanne C."/>
            <person name="Gautier V."/>
            <person name="Ament-velasquez S.L."/>
            <person name="Kruys A."/>
            <person name="Hutchinson M.I."/>
            <person name="Powell A.J."/>
            <person name="Barry K."/>
            <person name="Miller A.N."/>
            <person name="Grigoriev I.V."/>
            <person name="Debuchy R."/>
            <person name="Gladieux P."/>
            <person name="Thoren M.H."/>
            <person name="Johannesson H."/>
        </authorList>
    </citation>
    <scope>NUCLEOTIDE SEQUENCE</scope>
    <source>
        <strain evidence="1">SMH2392-1A</strain>
    </source>
</reference>
<protein>
    <submittedName>
        <fullName evidence="1">Uncharacterized protein</fullName>
    </submittedName>
</protein>
<dbReference type="Proteomes" id="UP001172101">
    <property type="component" value="Unassembled WGS sequence"/>
</dbReference>
<gene>
    <name evidence="1" type="ORF">B0T26DRAFT_711617</name>
</gene>
<sequence>MQMRISSRLCILFGFFPFALSLFLSHLNIWPMLRRNPSSAELGSTPPRRDMIKPQLHATIHVQRGIRTHQRQLSGRIEG</sequence>
<organism evidence="1 2">
    <name type="scientific">Lasiosphaeria miniovina</name>
    <dbReference type="NCBI Taxonomy" id="1954250"/>
    <lineage>
        <taxon>Eukaryota</taxon>
        <taxon>Fungi</taxon>
        <taxon>Dikarya</taxon>
        <taxon>Ascomycota</taxon>
        <taxon>Pezizomycotina</taxon>
        <taxon>Sordariomycetes</taxon>
        <taxon>Sordariomycetidae</taxon>
        <taxon>Sordariales</taxon>
        <taxon>Lasiosphaeriaceae</taxon>
        <taxon>Lasiosphaeria</taxon>
    </lineage>
</organism>
<name>A0AA40DY76_9PEZI</name>
<keyword evidence="2" id="KW-1185">Reference proteome</keyword>
<accession>A0AA40DY76</accession>